<dbReference type="CDD" id="cd02064">
    <property type="entry name" value="FAD_synthetase_N"/>
    <property type="match status" value="1"/>
</dbReference>
<dbReference type="InterPro" id="IPR023465">
    <property type="entry name" value="Riboflavin_kinase_dom_sf"/>
</dbReference>
<dbReference type="RefSeq" id="WP_011587744.1">
    <property type="nucleotide sequence ID" value="NC_008260.1"/>
</dbReference>
<dbReference type="GO" id="GO:0009398">
    <property type="term" value="P:FMN biosynthetic process"/>
    <property type="evidence" value="ECO:0007669"/>
    <property type="project" value="UniProtKB-UniRule"/>
</dbReference>
<dbReference type="KEGG" id="abo:ABO_0458"/>
<name>Q0VSE2_ALCBS</name>
<dbReference type="EC" id="2.7.1.26" evidence="15"/>
<dbReference type="SMART" id="SM00904">
    <property type="entry name" value="Flavokinase"/>
    <property type="match status" value="1"/>
</dbReference>
<dbReference type="NCBIfam" id="NF004163">
    <property type="entry name" value="PRK05627.1-6"/>
    <property type="match status" value="1"/>
</dbReference>
<evidence type="ECO:0000256" key="11">
    <source>
        <dbReference type="ARBA" id="ARBA00022840"/>
    </source>
</evidence>
<dbReference type="NCBIfam" id="TIGR00083">
    <property type="entry name" value="ribF"/>
    <property type="match status" value="1"/>
</dbReference>
<evidence type="ECO:0000256" key="1">
    <source>
        <dbReference type="ARBA" id="ARBA00002121"/>
    </source>
</evidence>
<evidence type="ECO:0000256" key="7">
    <source>
        <dbReference type="ARBA" id="ARBA00022695"/>
    </source>
</evidence>
<sequence length="325" mass="35712">MRLIRGIHNLRDTHRGCVATIGNFDGVHQGHQRILDQVIAEARGRGLKATVMLFEPQPQEFFSPQTAPPRLMSLRDKLIALREAGVDQVLCLRFDERFRSLTAQAFVKGLLVDGLGVEYLVVGDDFRFGCGRDGDFSYLQQAGKQFDFAVTDTATCEIEGDRVSSTRVRAALREGDFALAERLLGRPFAISGRVRHGDKIGRTLGLPTVNLALKRLQSPLHGVFAVAVTGAGLTDQPGAANMGTRPTVNGTENRLEVYLLDYGDPAGSSGDAQCSHQDSLYGAHLTVAFRHYVRPEEKFADLDLLKTAIRQDINAVRAFFDMPTV</sequence>
<dbReference type="EC" id="2.7.7.2" evidence="15"/>
<dbReference type="Gene3D" id="2.40.30.30">
    <property type="entry name" value="Riboflavin kinase-like"/>
    <property type="match status" value="1"/>
</dbReference>
<dbReference type="GO" id="GO:0009231">
    <property type="term" value="P:riboflavin biosynthetic process"/>
    <property type="evidence" value="ECO:0007669"/>
    <property type="project" value="InterPro"/>
</dbReference>
<dbReference type="InterPro" id="IPR015864">
    <property type="entry name" value="FAD_synthase"/>
</dbReference>
<evidence type="ECO:0000256" key="12">
    <source>
        <dbReference type="ARBA" id="ARBA00023268"/>
    </source>
</evidence>
<evidence type="ECO:0000256" key="6">
    <source>
        <dbReference type="ARBA" id="ARBA00022679"/>
    </source>
</evidence>
<dbReference type="Proteomes" id="UP000008871">
    <property type="component" value="Chromosome"/>
</dbReference>
<evidence type="ECO:0000256" key="8">
    <source>
        <dbReference type="ARBA" id="ARBA00022741"/>
    </source>
</evidence>
<dbReference type="GO" id="GO:0006747">
    <property type="term" value="P:FAD biosynthetic process"/>
    <property type="evidence" value="ECO:0007669"/>
    <property type="project" value="UniProtKB-UniRule"/>
</dbReference>
<dbReference type="PANTHER" id="PTHR22749">
    <property type="entry name" value="RIBOFLAVIN KINASE/FMN ADENYLYLTRANSFERASE"/>
    <property type="match status" value="1"/>
</dbReference>
<evidence type="ECO:0000256" key="9">
    <source>
        <dbReference type="ARBA" id="ARBA00022777"/>
    </source>
</evidence>
<reference evidence="17 18" key="1">
    <citation type="journal article" date="2006" name="Nat. Biotechnol.">
        <title>Genome sequence of the ubiquitous hydrocarbon-degrading marine bacterium Alcanivorax borkumensis.</title>
        <authorList>
            <person name="Schneiker S."/>
            <person name="Martins dos Santos V.A.P."/>
            <person name="Bartels D."/>
            <person name="Bekel T."/>
            <person name="Brecht M."/>
            <person name="Buhrmester J."/>
            <person name="Chernikova T.N."/>
            <person name="Denaro R."/>
            <person name="Ferrer M."/>
            <person name="Gertler C."/>
            <person name="Goesmann A."/>
            <person name="Golyshina O.V."/>
            <person name="Kaminski F."/>
            <person name="Khachane A.N."/>
            <person name="Lang S."/>
            <person name="Linke B."/>
            <person name="McHardy A.C."/>
            <person name="Meyer F."/>
            <person name="Nechitaylo T."/>
            <person name="Puehler A."/>
            <person name="Regenhardt D."/>
            <person name="Rupp O."/>
            <person name="Sabirova J.S."/>
            <person name="Selbitschka W."/>
            <person name="Yakimov M.M."/>
            <person name="Timmis K.N."/>
            <person name="Vorhoelter F.-J."/>
            <person name="Weidner S."/>
            <person name="Kaiser O."/>
            <person name="Golyshin P.N."/>
        </authorList>
    </citation>
    <scope>NUCLEOTIDE SEQUENCE [LARGE SCALE GENOMIC DNA]</scope>
    <source>
        <strain evidence="18">ATCC 700651 / DSM 11573 / NCIMB 13689 / SK2</strain>
    </source>
</reference>
<evidence type="ECO:0000256" key="15">
    <source>
        <dbReference type="PIRNR" id="PIRNR004491"/>
    </source>
</evidence>
<keyword evidence="12" id="KW-0511">Multifunctional enzyme</keyword>
<dbReference type="SUPFAM" id="SSF52374">
    <property type="entry name" value="Nucleotidylyl transferase"/>
    <property type="match status" value="1"/>
</dbReference>
<dbReference type="UniPathway" id="UPA00276">
    <property type="reaction ID" value="UER00406"/>
</dbReference>
<evidence type="ECO:0000256" key="4">
    <source>
        <dbReference type="ARBA" id="ARBA00022630"/>
    </source>
</evidence>
<accession>Q0VSE2</accession>
<proteinExistence type="inferred from homology"/>
<dbReference type="PIRSF" id="PIRSF004491">
    <property type="entry name" value="FAD_Synth"/>
    <property type="match status" value="1"/>
</dbReference>
<feature type="domain" description="Riboflavin kinase" evidence="16">
    <location>
        <begin position="183"/>
        <end position="321"/>
    </location>
</feature>
<evidence type="ECO:0000256" key="14">
    <source>
        <dbReference type="ARBA" id="ARBA00049494"/>
    </source>
</evidence>
<dbReference type="FunFam" id="3.40.50.620:FF:000021">
    <property type="entry name" value="Riboflavin biosynthesis protein"/>
    <property type="match status" value="1"/>
</dbReference>
<keyword evidence="7 15" id="KW-0548">Nucleotidyltransferase</keyword>
<keyword evidence="10 15" id="KW-0274">FAD</keyword>
<comment type="function">
    <text evidence="1">Catalyzes the phosphorylation of riboflavin to FMN followed by the adenylation of FMN to FAD.</text>
</comment>
<dbReference type="eggNOG" id="COG0196">
    <property type="taxonomic scope" value="Bacteria"/>
</dbReference>
<dbReference type="AlphaFoldDB" id="Q0VSE2"/>
<comment type="catalytic activity">
    <reaction evidence="14 15">
        <text>FMN + ATP + H(+) = FAD + diphosphate</text>
        <dbReference type="Rhea" id="RHEA:17237"/>
        <dbReference type="ChEBI" id="CHEBI:15378"/>
        <dbReference type="ChEBI" id="CHEBI:30616"/>
        <dbReference type="ChEBI" id="CHEBI:33019"/>
        <dbReference type="ChEBI" id="CHEBI:57692"/>
        <dbReference type="ChEBI" id="CHEBI:58210"/>
        <dbReference type="EC" id="2.7.7.2"/>
    </reaction>
</comment>
<dbReference type="GO" id="GO:0003919">
    <property type="term" value="F:FMN adenylyltransferase activity"/>
    <property type="evidence" value="ECO:0007669"/>
    <property type="project" value="UniProtKB-UniRule"/>
</dbReference>
<comment type="pathway">
    <text evidence="2 15">Cofactor biosynthesis; FAD biosynthesis; FAD from FMN: step 1/1.</text>
</comment>
<evidence type="ECO:0000256" key="10">
    <source>
        <dbReference type="ARBA" id="ARBA00022827"/>
    </source>
</evidence>
<evidence type="ECO:0000313" key="17">
    <source>
        <dbReference type="EMBL" id="CAL15906.1"/>
    </source>
</evidence>
<keyword evidence="5 15" id="KW-0288">FMN</keyword>
<dbReference type="InterPro" id="IPR015865">
    <property type="entry name" value="Riboflavin_kinase_bac/euk"/>
</dbReference>
<evidence type="ECO:0000256" key="2">
    <source>
        <dbReference type="ARBA" id="ARBA00004726"/>
    </source>
</evidence>
<dbReference type="Gene3D" id="3.40.50.620">
    <property type="entry name" value="HUPs"/>
    <property type="match status" value="1"/>
</dbReference>
<keyword evidence="9 15" id="KW-0418">Kinase</keyword>
<keyword evidence="11 15" id="KW-0067">ATP-binding</keyword>
<dbReference type="STRING" id="393595.ABO_0458"/>
<comment type="pathway">
    <text evidence="3 15">Cofactor biosynthesis; FMN biosynthesis; FMN from riboflavin (ATP route): step 1/1.</text>
</comment>
<dbReference type="InterPro" id="IPR023468">
    <property type="entry name" value="Riboflavin_kinase"/>
</dbReference>
<dbReference type="SUPFAM" id="SSF82114">
    <property type="entry name" value="Riboflavin kinase-like"/>
    <property type="match status" value="1"/>
</dbReference>
<dbReference type="GO" id="GO:0008531">
    <property type="term" value="F:riboflavin kinase activity"/>
    <property type="evidence" value="ECO:0007669"/>
    <property type="project" value="UniProtKB-UniRule"/>
</dbReference>
<dbReference type="PANTHER" id="PTHR22749:SF6">
    <property type="entry name" value="RIBOFLAVIN KINASE"/>
    <property type="match status" value="1"/>
</dbReference>
<evidence type="ECO:0000256" key="3">
    <source>
        <dbReference type="ARBA" id="ARBA00005201"/>
    </source>
</evidence>
<dbReference type="GO" id="GO:0005524">
    <property type="term" value="F:ATP binding"/>
    <property type="evidence" value="ECO:0007669"/>
    <property type="project" value="UniProtKB-UniRule"/>
</dbReference>
<evidence type="ECO:0000313" key="18">
    <source>
        <dbReference type="Proteomes" id="UP000008871"/>
    </source>
</evidence>
<comment type="similarity">
    <text evidence="15">Belongs to the ribF family.</text>
</comment>
<keyword evidence="4 15" id="KW-0285">Flavoprotein</keyword>
<dbReference type="UniPathway" id="UPA00277">
    <property type="reaction ID" value="UER00407"/>
</dbReference>
<comment type="catalytic activity">
    <reaction evidence="13 15">
        <text>riboflavin + ATP = FMN + ADP + H(+)</text>
        <dbReference type="Rhea" id="RHEA:14357"/>
        <dbReference type="ChEBI" id="CHEBI:15378"/>
        <dbReference type="ChEBI" id="CHEBI:30616"/>
        <dbReference type="ChEBI" id="CHEBI:57986"/>
        <dbReference type="ChEBI" id="CHEBI:58210"/>
        <dbReference type="ChEBI" id="CHEBI:456216"/>
        <dbReference type="EC" id="2.7.1.26"/>
    </reaction>
</comment>
<evidence type="ECO:0000256" key="13">
    <source>
        <dbReference type="ARBA" id="ARBA00047880"/>
    </source>
</evidence>
<dbReference type="Pfam" id="PF01687">
    <property type="entry name" value="Flavokinase"/>
    <property type="match status" value="1"/>
</dbReference>
<evidence type="ECO:0000259" key="16">
    <source>
        <dbReference type="SMART" id="SM00904"/>
    </source>
</evidence>
<organism evidence="17 18">
    <name type="scientific">Alcanivorax borkumensis (strain ATCC 700651 / DSM 11573 / NCIMB 13689 / SK2)</name>
    <dbReference type="NCBI Taxonomy" id="393595"/>
    <lineage>
        <taxon>Bacteria</taxon>
        <taxon>Pseudomonadati</taxon>
        <taxon>Pseudomonadota</taxon>
        <taxon>Gammaproteobacteria</taxon>
        <taxon>Oceanospirillales</taxon>
        <taxon>Alcanivoracaceae</taxon>
        <taxon>Alcanivorax</taxon>
    </lineage>
</organism>
<dbReference type="InterPro" id="IPR014729">
    <property type="entry name" value="Rossmann-like_a/b/a_fold"/>
</dbReference>
<evidence type="ECO:0000256" key="5">
    <source>
        <dbReference type="ARBA" id="ARBA00022643"/>
    </source>
</evidence>
<dbReference type="EMBL" id="AM286690">
    <property type="protein sequence ID" value="CAL15906.1"/>
    <property type="molecule type" value="Genomic_DNA"/>
</dbReference>
<protein>
    <recommendedName>
        <fullName evidence="15">Riboflavin biosynthesis protein</fullName>
    </recommendedName>
    <domain>
        <recommendedName>
            <fullName evidence="15">Riboflavin kinase</fullName>
            <ecNumber evidence="15">2.7.1.26</ecNumber>
        </recommendedName>
        <alternativeName>
            <fullName evidence="15">Flavokinase</fullName>
        </alternativeName>
    </domain>
    <domain>
        <recommendedName>
            <fullName evidence="15">FMN adenylyltransferase</fullName>
            <ecNumber evidence="15">2.7.7.2</ecNumber>
        </recommendedName>
        <alternativeName>
            <fullName evidence="15">FAD pyrophosphorylase</fullName>
        </alternativeName>
        <alternativeName>
            <fullName evidence="15">FAD synthase</fullName>
        </alternativeName>
    </domain>
</protein>
<keyword evidence="18" id="KW-1185">Reference proteome</keyword>
<dbReference type="Pfam" id="PF06574">
    <property type="entry name" value="FAD_syn"/>
    <property type="match status" value="1"/>
</dbReference>
<dbReference type="OrthoDB" id="9803667at2"/>
<keyword evidence="8 15" id="KW-0547">Nucleotide-binding</keyword>
<dbReference type="NCBIfam" id="NF004159">
    <property type="entry name" value="PRK05627.1-2"/>
    <property type="match status" value="1"/>
</dbReference>
<keyword evidence="6 15" id="KW-0808">Transferase</keyword>
<dbReference type="HOGENOM" id="CLU_048437_0_1_6"/>
<dbReference type="InterPro" id="IPR002606">
    <property type="entry name" value="Riboflavin_kinase_bac"/>
</dbReference>
<gene>
    <name evidence="17" type="primary">ribF</name>
    <name evidence="17" type="ordered locus">ABO_0458</name>
</gene>